<evidence type="ECO:0000313" key="12">
    <source>
        <dbReference type="Proteomes" id="UP001160148"/>
    </source>
</evidence>
<keyword evidence="4" id="KW-0963">Cytoplasm</keyword>
<evidence type="ECO:0000256" key="3">
    <source>
        <dbReference type="ARBA" id="ARBA00004496"/>
    </source>
</evidence>
<comment type="caution">
    <text evidence="11">The sequence shown here is derived from an EMBL/GenBank/DDBJ whole genome shotgun (WGS) entry which is preliminary data.</text>
</comment>
<keyword evidence="5" id="KW-0472">Membrane</keyword>
<evidence type="ECO:0000256" key="8">
    <source>
        <dbReference type="ARBA" id="ARBA00041780"/>
    </source>
</evidence>
<dbReference type="Proteomes" id="UP001160148">
    <property type="component" value="Unassembled WGS sequence"/>
</dbReference>
<dbReference type="GO" id="GO:0006979">
    <property type="term" value="P:response to oxidative stress"/>
    <property type="evidence" value="ECO:0007669"/>
    <property type="project" value="TreeGrafter"/>
</dbReference>
<evidence type="ECO:0000313" key="11">
    <source>
        <dbReference type="EMBL" id="CAI6344968.1"/>
    </source>
</evidence>
<evidence type="ECO:0000256" key="7">
    <source>
        <dbReference type="ARBA" id="ARBA00039594"/>
    </source>
</evidence>
<sequence>MGGKSSKHDRVIEPLTFDENDCIDKLMSYKEIVTLDELLYRWNSYLTHNMNGHIKQLFATNKPCRQRVVHVYRCLSTSEMYYESYIKIMSLVLAKSNIERYTIDLLETINLCLKDTNEYAYWIRIGAKAHTILQLSSQLSKDSLTGDIATWVRGNTLLGLLHRALVTTLYSVPRKLDLLPAININQKYIQSFKTILDLGWIMFIKNSLPADCQDSWRLLFSSTSHGESFQSLNAAIIDQGSTILILKDNSGNVFGGYASQSWLLRPKFYGDSSCFVFSLYPNLNICASSGHNDNFMYMNSGQHTLPNGIGMGGQFGYWGLWIDSEYGIGKSSPSCSTFNDYSMLSANKDFTIDSLEIWCVKEKPKLDDEEEERKHTSDRDDWDMNLLDMAGRTKYSDGLRDEDELFK</sequence>
<keyword evidence="6" id="KW-0458">Lysosome</keyword>
<evidence type="ECO:0000256" key="5">
    <source>
        <dbReference type="ARBA" id="ARBA00023136"/>
    </source>
</evidence>
<dbReference type="GO" id="GO:0005764">
    <property type="term" value="C:lysosome"/>
    <property type="evidence" value="ECO:0007669"/>
    <property type="project" value="UniProtKB-SubCell"/>
</dbReference>
<dbReference type="EMBL" id="CARXXK010000001">
    <property type="protein sequence ID" value="CAI6344968.1"/>
    <property type="molecule type" value="Genomic_DNA"/>
</dbReference>
<evidence type="ECO:0000256" key="4">
    <source>
        <dbReference type="ARBA" id="ARBA00022490"/>
    </source>
</evidence>
<protein>
    <recommendedName>
        <fullName evidence="7">MTOR-associated protein MEAK7</fullName>
    </recommendedName>
    <alternativeName>
        <fullName evidence="9">TBC/LysM-associated domain-containing protein 1</fullName>
    </alternativeName>
    <alternativeName>
        <fullName evidence="8">TLD domain-containing protein 1</fullName>
    </alternativeName>
</protein>
<evidence type="ECO:0000256" key="2">
    <source>
        <dbReference type="ARBA" id="ARBA00004371"/>
    </source>
</evidence>
<evidence type="ECO:0000259" key="10">
    <source>
        <dbReference type="PROSITE" id="PS51886"/>
    </source>
</evidence>
<dbReference type="SMART" id="SM00584">
    <property type="entry name" value="TLDc"/>
    <property type="match status" value="1"/>
</dbReference>
<dbReference type="Pfam" id="PF07534">
    <property type="entry name" value="TLD"/>
    <property type="match status" value="1"/>
</dbReference>
<dbReference type="AlphaFoldDB" id="A0AAV0VQK3"/>
<dbReference type="PANTHER" id="PTHR23354">
    <property type="entry name" value="NUCLEOLAR PROTEIN 7/ESTROGEN RECEPTOR COACTIVATOR-RELATED"/>
    <property type="match status" value="1"/>
</dbReference>
<dbReference type="PANTHER" id="PTHR23354:SF131">
    <property type="entry name" value="MTOR-ASSOCIATED PROTEIN MEAK7"/>
    <property type="match status" value="1"/>
</dbReference>
<dbReference type="GO" id="GO:0016020">
    <property type="term" value="C:membrane"/>
    <property type="evidence" value="ECO:0007669"/>
    <property type="project" value="UniProtKB-SubCell"/>
</dbReference>
<evidence type="ECO:0000256" key="1">
    <source>
        <dbReference type="ARBA" id="ARBA00004370"/>
    </source>
</evidence>
<organism evidence="11 12">
    <name type="scientific">Macrosiphum euphorbiae</name>
    <name type="common">potato aphid</name>
    <dbReference type="NCBI Taxonomy" id="13131"/>
    <lineage>
        <taxon>Eukaryota</taxon>
        <taxon>Metazoa</taxon>
        <taxon>Ecdysozoa</taxon>
        <taxon>Arthropoda</taxon>
        <taxon>Hexapoda</taxon>
        <taxon>Insecta</taxon>
        <taxon>Pterygota</taxon>
        <taxon>Neoptera</taxon>
        <taxon>Paraneoptera</taxon>
        <taxon>Hemiptera</taxon>
        <taxon>Sternorrhyncha</taxon>
        <taxon>Aphidomorpha</taxon>
        <taxon>Aphidoidea</taxon>
        <taxon>Aphididae</taxon>
        <taxon>Macrosiphini</taxon>
        <taxon>Macrosiphum</taxon>
    </lineage>
</organism>
<dbReference type="GO" id="GO:0005634">
    <property type="term" value="C:nucleus"/>
    <property type="evidence" value="ECO:0007669"/>
    <property type="project" value="TreeGrafter"/>
</dbReference>
<dbReference type="PROSITE" id="PS51886">
    <property type="entry name" value="TLDC"/>
    <property type="match status" value="1"/>
</dbReference>
<comment type="subcellular location">
    <subcellularLocation>
        <location evidence="3">Cytoplasm</location>
    </subcellularLocation>
    <subcellularLocation>
        <location evidence="2">Lysosome</location>
    </subcellularLocation>
    <subcellularLocation>
        <location evidence="1">Membrane</location>
    </subcellularLocation>
</comment>
<keyword evidence="12" id="KW-1185">Reference proteome</keyword>
<accession>A0AAV0VQK3</accession>
<evidence type="ECO:0000256" key="9">
    <source>
        <dbReference type="ARBA" id="ARBA00042134"/>
    </source>
</evidence>
<feature type="domain" description="TLDc" evidence="10">
    <location>
        <begin position="194"/>
        <end position="361"/>
    </location>
</feature>
<reference evidence="11 12" key="1">
    <citation type="submission" date="2023-01" db="EMBL/GenBank/DDBJ databases">
        <authorList>
            <person name="Whitehead M."/>
        </authorList>
    </citation>
    <scope>NUCLEOTIDE SEQUENCE [LARGE SCALE GENOMIC DNA]</scope>
</reference>
<name>A0AAV0VQK3_9HEMI</name>
<dbReference type="InterPro" id="IPR006571">
    <property type="entry name" value="TLDc_dom"/>
</dbReference>
<gene>
    <name evidence="11" type="ORF">MEUPH1_LOCUS2036</name>
</gene>
<proteinExistence type="predicted"/>
<evidence type="ECO:0000256" key="6">
    <source>
        <dbReference type="ARBA" id="ARBA00023228"/>
    </source>
</evidence>